<evidence type="ECO:0000259" key="2">
    <source>
        <dbReference type="Pfam" id="PF16586"/>
    </source>
</evidence>
<evidence type="ECO:0000313" key="5">
    <source>
        <dbReference type="Proteomes" id="UP000236728"/>
    </source>
</evidence>
<dbReference type="Gene3D" id="2.60.40.10">
    <property type="entry name" value="Immunoglobulins"/>
    <property type="match status" value="1"/>
</dbReference>
<dbReference type="SUPFAM" id="SSF51445">
    <property type="entry name" value="(Trans)glycosidases"/>
    <property type="match status" value="1"/>
</dbReference>
<feature type="domain" description="DUF5605" evidence="3">
    <location>
        <begin position="471"/>
        <end position="533"/>
    </location>
</feature>
<dbReference type="PANTHER" id="PTHR37836">
    <property type="entry name" value="LMO1036 PROTEIN"/>
    <property type="match status" value="1"/>
</dbReference>
<dbReference type="Pfam" id="PF16586">
    <property type="entry name" value="DUF5060"/>
    <property type="match status" value="1"/>
</dbReference>
<name>A0A1H6BZ71_9BACT</name>
<accession>A0A1H6BZ71</accession>
<protein>
    <submittedName>
        <fullName evidence="4">Uncharacterized protein</fullName>
    </submittedName>
</protein>
<dbReference type="PANTHER" id="PTHR37836:SF2">
    <property type="entry name" value="DUF4038 DOMAIN-CONTAINING PROTEIN"/>
    <property type="match status" value="1"/>
</dbReference>
<dbReference type="InterPro" id="IPR006311">
    <property type="entry name" value="TAT_signal"/>
</dbReference>
<dbReference type="Pfam" id="PF18310">
    <property type="entry name" value="DUF5605"/>
    <property type="match status" value="1"/>
</dbReference>
<reference evidence="4 5" key="1">
    <citation type="submission" date="2016-10" db="EMBL/GenBank/DDBJ databases">
        <authorList>
            <person name="de Groot N.N."/>
        </authorList>
    </citation>
    <scope>NUCLEOTIDE SEQUENCE [LARGE SCALE GENOMIC DNA]</scope>
    <source>
        <strain evidence="4 5">DSM 22489</strain>
    </source>
</reference>
<dbReference type="InterPro" id="IPR025277">
    <property type="entry name" value="Apiosidase-like_cat_dom"/>
</dbReference>
<feature type="domain" description="DUF5060" evidence="2">
    <location>
        <begin position="38"/>
        <end position="105"/>
    </location>
</feature>
<organism evidence="4 5">
    <name type="scientific">Bryocella elongata</name>
    <dbReference type="NCBI Taxonomy" id="863522"/>
    <lineage>
        <taxon>Bacteria</taxon>
        <taxon>Pseudomonadati</taxon>
        <taxon>Acidobacteriota</taxon>
        <taxon>Terriglobia</taxon>
        <taxon>Terriglobales</taxon>
        <taxon>Acidobacteriaceae</taxon>
        <taxon>Bryocella</taxon>
    </lineage>
</organism>
<dbReference type="PROSITE" id="PS51318">
    <property type="entry name" value="TAT"/>
    <property type="match status" value="1"/>
</dbReference>
<dbReference type="InterPro" id="IPR013783">
    <property type="entry name" value="Ig-like_fold"/>
</dbReference>
<keyword evidence="5" id="KW-1185">Reference proteome</keyword>
<evidence type="ECO:0000313" key="4">
    <source>
        <dbReference type="EMBL" id="SEG65735.1"/>
    </source>
</evidence>
<evidence type="ECO:0000259" key="1">
    <source>
        <dbReference type="Pfam" id="PF13204"/>
    </source>
</evidence>
<dbReference type="AlphaFoldDB" id="A0A1H6BZ71"/>
<feature type="domain" description="Apiosidase-like catalytic" evidence="1">
    <location>
        <begin position="133"/>
        <end position="437"/>
    </location>
</feature>
<dbReference type="Gene3D" id="3.20.20.80">
    <property type="entry name" value="Glycosidases"/>
    <property type="match status" value="1"/>
</dbReference>
<dbReference type="Pfam" id="PF13204">
    <property type="entry name" value="Apiosidase"/>
    <property type="match status" value="1"/>
</dbReference>
<dbReference type="OrthoDB" id="127163at2"/>
<evidence type="ECO:0000259" key="3">
    <source>
        <dbReference type="Pfam" id="PF18310"/>
    </source>
</evidence>
<dbReference type="Gene3D" id="2.60.40.3950">
    <property type="match status" value="1"/>
</dbReference>
<dbReference type="EMBL" id="FNVA01000008">
    <property type="protein sequence ID" value="SEG65735.1"/>
    <property type="molecule type" value="Genomic_DNA"/>
</dbReference>
<dbReference type="InterPro" id="IPR032260">
    <property type="entry name" value="DUF5060"/>
</dbReference>
<proteinExistence type="predicted"/>
<dbReference type="InterPro" id="IPR017853">
    <property type="entry name" value="GH"/>
</dbReference>
<dbReference type="InterPro" id="IPR041239">
    <property type="entry name" value="DUF5605"/>
</dbReference>
<gene>
    <name evidence="4" type="ORF">SAMN05421819_4062</name>
</gene>
<dbReference type="Proteomes" id="UP000236728">
    <property type="component" value="Unassembled WGS sequence"/>
</dbReference>
<sequence length="536" mass="61142">MNMLNRREALKLGSAALGAAVVSSAGEAAALPVERSPEVARWEIFHYTVRGPAEGNPFVDVELKAAFRQGHREVEVTGFYDGAGVYMVRFMPDTVGEWSFTTRSNVKELDGRSGTFRVVEAKPGVHGPVRVANTHHFAYEDGTPYFPFGTTSYAWVHQSEALQEETLHTLKGAPFNKIRMCVFPKHYEYNHNEPPFYPFPHTGAKPGDADWKNDFTRFNPEFFEHIEHRLADLQALNIEADLILFHPYDRWGYQSMPADVDDRYLRYVLARFSAFRNVWWSMANEYDLMKAKRTSDFDRLFHIVEMEDPYAHLRSIHYSVVAYDYSRPWVTHGCMQSAKFDVATLYLADWRKPVLFDEVQYEGNLNKRWGNLSGDEMTRRFWLGVINGCYVTHGETLLDADSEMSENTTPTLWWSHGGTLKGTSPAQIAFLRRLVEESAKSSGGVVVRAGLEADAKPYYLNATAYEQDKKTARTILYFFDDHAPIWYEFPLPAGTFKAEYIDPMEMTITPVGGTHTGKATIRLSGKPFRGMRFTAV</sequence>